<accession>A0A5B7H7Q8</accession>
<reference evidence="2 3" key="1">
    <citation type="submission" date="2019-05" db="EMBL/GenBank/DDBJ databases">
        <title>Another draft genome of Portunus trituberculatus and its Hox gene families provides insights of decapod evolution.</title>
        <authorList>
            <person name="Jeong J.-H."/>
            <person name="Song I."/>
            <person name="Kim S."/>
            <person name="Choi T."/>
            <person name="Kim D."/>
            <person name="Ryu S."/>
            <person name="Kim W."/>
        </authorList>
    </citation>
    <scope>NUCLEOTIDE SEQUENCE [LARGE SCALE GENOMIC DNA]</scope>
    <source>
        <tissue evidence="2">Muscle</tissue>
    </source>
</reference>
<evidence type="ECO:0000256" key="1">
    <source>
        <dbReference type="SAM" id="Coils"/>
    </source>
</evidence>
<dbReference type="AlphaFoldDB" id="A0A5B7H7Q8"/>
<feature type="coiled-coil region" evidence="1">
    <location>
        <begin position="15"/>
        <end position="50"/>
    </location>
</feature>
<comment type="caution">
    <text evidence="2">The sequence shown here is derived from an EMBL/GenBank/DDBJ whole genome shotgun (WGS) entry which is preliminary data.</text>
</comment>
<dbReference type="EMBL" id="VSRR010023711">
    <property type="protein sequence ID" value="MPC65705.1"/>
    <property type="molecule type" value="Genomic_DNA"/>
</dbReference>
<proteinExistence type="predicted"/>
<gene>
    <name evidence="2" type="ORF">E2C01_059841</name>
</gene>
<name>A0A5B7H7Q8_PORTR</name>
<dbReference type="Proteomes" id="UP000324222">
    <property type="component" value="Unassembled WGS sequence"/>
</dbReference>
<organism evidence="2 3">
    <name type="scientific">Portunus trituberculatus</name>
    <name type="common">Swimming crab</name>
    <name type="synonym">Neptunus trituberculatus</name>
    <dbReference type="NCBI Taxonomy" id="210409"/>
    <lineage>
        <taxon>Eukaryota</taxon>
        <taxon>Metazoa</taxon>
        <taxon>Ecdysozoa</taxon>
        <taxon>Arthropoda</taxon>
        <taxon>Crustacea</taxon>
        <taxon>Multicrustacea</taxon>
        <taxon>Malacostraca</taxon>
        <taxon>Eumalacostraca</taxon>
        <taxon>Eucarida</taxon>
        <taxon>Decapoda</taxon>
        <taxon>Pleocyemata</taxon>
        <taxon>Brachyura</taxon>
        <taxon>Eubrachyura</taxon>
        <taxon>Portunoidea</taxon>
        <taxon>Portunidae</taxon>
        <taxon>Portuninae</taxon>
        <taxon>Portunus</taxon>
    </lineage>
</organism>
<keyword evidence="3" id="KW-1185">Reference proteome</keyword>
<keyword evidence="1" id="KW-0175">Coiled coil</keyword>
<protein>
    <submittedName>
        <fullName evidence="2">Uncharacterized protein</fullName>
    </submittedName>
</protein>
<evidence type="ECO:0000313" key="2">
    <source>
        <dbReference type="EMBL" id="MPC65705.1"/>
    </source>
</evidence>
<evidence type="ECO:0000313" key="3">
    <source>
        <dbReference type="Proteomes" id="UP000324222"/>
    </source>
</evidence>
<sequence>MLNKTHKGVEKELCIKCAIEEGEEEDKERKRKEEEKKEEEKRRIVAVYREGGHAGAIMPAIRMIYLVRKYHITSLAAD</sequence>